<keyword evidence="5 8" id="KW-1133">Transmembrane helix</keyword>
<feature type="transmembrane region" description="Helical" evidence="8">
    <location>
        <begin position="81"/>
        <end position="98"/>
    </location>
</feature>
<evidence type="ECO:0000256" key="4">
    <source>
        <dbReference type="ARBA" id="ARBA00022692"/>
    </source>
</evidence>
<feature type="transmembrane region" description="Helical" evidence="8">
    <location>
        <begin position="168"/>
        <end position="190"/>
    </location>
</feature>
<evidence type="ECO:0000256" key="7">
    <source>
        <dbReference type="SAM" id="MobiDB-lite"/>
    </source>
</evidence>
<feature type="domain" description="Major facilitator superfamily (MFS) profile" evidence="9">
    <location>
        <begin position="44"/>
        <end position="488"/>
    </location>
</feature>
<feature type="transmembrane region" description="Helical" evidence="8">
    <location>
        <begin position="336"/>
        <end position="357"/>
    </location>
</feature>
<dbReference type="NCBIfam" id="TIGR00711">
    <property type="entry name" value="efflux_EmrB"/>
    <property type="match status" value="1"/>
</dbReference>
<evidence type="ECO:0000256" key="2">
    <source>
        <dbReference type="ARBA" id="ARBA00022448"/>
    </source>
</evidence>
<organism evidence="10 11">
    <name type="scientific">Corynebacterium propinquum</name>
    <dbReference type="NCBI Taxonomy" id="43769"/>
    <lineage>
        <taxon>Bacteria</taxon>
        <taxon>Bacillati</taxon>
        <taxon>Actinomycetota</taxon>
        <taxon>Actinomycetes</taxon>
        <taxon>Mycobacteriales</taxon>
        <taxon>Corynebacteriaceae</taxon>
        <taxon>Corynebacterium</taxon>
    </lineage>
</organism>
<keyword evidence="6 8" id="KW-0472">Membrane</keyword>
<dbReference type="GO" id="GO:0005886">
    <property type="term" value="C:plasma membrane"/>
    <property type="evidence" value="ECO:0007669"/>
    <property type="project" value="UniProtKB-SubCell"/>
</dbReference>
<feature type="transmembrane region" description="Helical" evidence="8">
    <location>
        <begin position="301"/>
        <end position="324"/>
    </location>
</feature>
<feature type="transmembrane region" description="Helical" evidence="8">
    <location>
        <begin position="255"/>
        <end position="274"/>
    </location>
</feature>
<dbReference type="RefSeq" id="WP_284589537.1">
    <property type="nucleotide sequence ID" value="NZ_JASNVP010000003.1"/>
</dbReference>
<dbReference type="PANTHER" id="PTHR42718">
    <property type="entry name" value="MAJOR FACILITATOR SUPERFAMILY MULTIDRUG TRANSPORTER MFSC"/>
    <property type="match status" value="1"/>
</dbReference>
<evidence type="ECO:0000256" key="5">
    <source>
        <dbReference type="ARBA" id="ARBA00022989"/>
    </source>
</evidence>
<dbReference type="InterPro" id="IPR004638">
    <property type="entry name" value="EmrB-like"/>
</dbReference>
<dbReference type="InterPro" id="IPR011701">
    <property type="entry name" value="MFS"/>
</dbReference>
<accession>A0AAP4BTV2</accession>
<dbReference type="Gene3D" id="1.20.1250.20">
    <property type="entry name" value="MFS general substrate transporter like domains"/>
    <property type="match status" value="1"/>
</dbReference>
<feature type="transmembrane region" description="Helical" evidence="8">
    <location>
        <begin position="110"/>
        <end position="129"/>
    </location>
</feature>
<dbReference type="Pfam" id="PF07690">
    <property type="entry name" value="MFS_1"/>
    <property type="match status" value="1"/>
</dbReference>
<feature type="compositionally biased region" description="Low complexity" evidence="7">
    <location>
        <begin position="11"/>
        <end position="25"/>
    </location>
</feature>
<keyword evidence="4 8" id="KW-0812">Transmembrane</keyword>
<feature type="transmembrane region" description="Helical" evidence="8">
    <location>
        <begin position="364"/>
        <end position="384"/>
    </location>
</feature>
<evidence type="ECO:0000259" key="9">
    <source>
        <dbReference type="PROSITE" id="PS50850"/>
    </source>
</evidence>
<evidence type="ECO:0000256" key="1">
    <source>
        <dbReference type="ARBA" id="ARBA00004651"/>
    </source>
</evidence>
<dbReference type="AlphaFoldDB" id="A0AAP4BTV2"/>
<dbReference type="PROSITE" id="PS50850">
    <property type="entry name" value="MFS"/>
    <property type="match status" value="1"/>
</dbReference>
<comment type="subcellular location">
    <subcellularLocation>
        <location evidence="1">Cell membrane</location>
        <topology evidence="1">Multi-pass membrane protein</topology>
    </subcellularLocation>
</comment>
<feature type="transmembrane region" description="Helical" evidence="8">
    <location>
        <begin position="196"/>
        <end position="218"/>
    </location>
</feature>
<feature type="region of interest" description="Disordered" evidence="7">
    <location>
        <begin position="1"/>
        <end position="32"/>
    </location>
</feature>
<evidence type="ECO:0000256" key="3">
    <source>
        <dbReference type="ARBA" id="ARBA00022475"/>
    </source>
</evidence>
<gene>
    <name evidence="10" type="ORF">QPX54_03940</name>
</gene>
<reference evidence="10" key="1">
    <citation type="submission" date="2023-05" db="EMBL/GenBank/DDBJ databases">
        <title>Metabolic capabilities are highly conserved among human nasal-associated Corynebacterium species in pangenomic analyses.</title>
        <authorList>
            <person name="Tran T.H."/>
            <person name="Roberts A.Q."/>
            <person name="Escapa I.F."/>
            <person name="Gao W."/>
            <person name="Conlan S."/>
            <person name="Kong H."/>
            <person name="Segre J.A."/>
            <person name="Kelly M.S."/>
            <person name="Lemon K.P."/>
        </authorList>
    </citation>
    <scope>NUCLEOTIDE SEQUENCE</scope>
    <source>
        <strain evidence="10">KPL2654</strain>
    </source>
</reference>
<feature type="transmembrane region" description="Helical" evidence="8">
    <location>
        <begin position="466"/>
        <end position="484"/>
    </location>
</feature>
<dbReference type="InterPro" id="IPR020846">
    <property type="entry name" value="MFS_dom"/>
</dbReference>
<sequence length="488" mass="52192">MTTSPDPRQVSLQSQTSAQQKTSAQPPRSAPASTVLPEAQAWKAMFALSLGFFMSLLDQTLIAVAIPSIRRAFDATLAETLWVSSGYLLFVVVPLLFTGRLGDRFGQRRLFRIGIAVFVIGAVASALAPTIELLIAARCLQGLGASIQMPQTMSVINRVFARERRGRALGVWGIIGSVAAITGPVLGGFLVQSASWHAVFLIQVPFGVIAIVLATLWVPRMPTYARNLDPVSVVVSLVSMLLVVGAIQQAPEANWAWWIWLLLALGIAGLFGFIKLQGSAQARGVEAMIPLFLFQNHNYRLGIIIISCMGFMAASLMLPIMLWLQDGQDLDSGTAGLVIAPMALTSLFVSPIAGIMADKFHPRNLVVAGFSVMLAACAASWWIMAHEQPVWWLAIVVSFLGIGQSFIWGTNSATTMRDVEAPIMGAASGVYNTARQLGSVMGVSILSALMQITVAAQGLAVGTANTVLLLVVVLAIGLVTSLFYRKTI</sequence>
<name>A0AAP4BTV2_9CORY</name>
<evidence type="ECO:0000313" key="11">
    <source>
        <dbReference type="Proteomes" id="UP001226160"/>
    </source>
</evidence>
<keyword evidence="3" id="KW-1003">Cell membrane</keyword>
<dbReference type="PANTHER" id="PTHR42718:SF46">
    <property type="entry name" value="BLR6921 PROTEIN"/>
    <property type="match status" value="1"/>
</dbReference>
<dbReference type="EMBL" id="JASNVP010000003">
    <property type="protein sequence ID" value="MDK4325668.1"/>
    <property type="molecule type" value="Genomic_DNA"/>
</dbReference>
<dbReference type="InterPro" id="IPR036259">
    <property type="entry name" value="MFS_trans_sf"/>
</dbReference>
<dbReference type="GO" id="GO:0022857">
    <property type="term" value="F:transmembrane transporter activity"/>
    <property type="evidence" value="ECO:0007669"/>
    <property type="project" value="InterPro"/>
</dbReference>
<proteinExistence type="predicted"/>
<dbReference type="Proteomes" id="UP001226160">
    <property type="component" value="Unassembled WGS sequence"/>
</dbReference>
<keyword evidence="2" id="KW-0813">Transport</keyword>
<evidence type="ECO:0000256" key="8">
    <source>
        <dbReference type="SAM" id="Phobius"/>
    </source>
</evidence>
<protein>
    <submittedName>
        <fullName evidence="10">DHA2 family efflux MFS transporter permease subunit</fullName>
    </submittedName>
</protein>
<evidence type="ECO:0000313" key="10">
    <source>
        <dbReference type="EMBL" id="MDK4325668.1"/>
    </source>
</evidence>
<feature type="transmembrane region" description="Helical" evidence="8">
    <location>
        <begin position="440"/>
        <end position="460"/>
    </location>
</feature>
<comment type="caution">
    <text evidence="10">The sequence shown here is derived from an EMBL/GenBank/DDBJ whole genome shotgun (WGS) entry which is preliminary data.</text>
</comment>
<dbReference type="PRINTS" id="PR01036">
    <property type="entry name" value="TCRTETB"/>
</dbReference>
<dbReference type="Gene3D" id="1.20.1720.10">
    <property type="entry name" value="Multidrug resistance protein D"/>
    <property type="match status" value="1"/>
</dbReference>
<dbReference type="SUPFAM" id="SSF103473">
    <property type="entry name" value="MFS general substrate transporter"/>
    <property type="match status" value="2"/>
</dbReference>
<evidence type="ECO:0000256" key="6">
    <source>
        <dbReference type="ARBA" id="ARBA00023136"/>
    </source>
</evidence>
<feature type="transmembrane region" description="Helical" evidence="8">
    <location>
        <begin position="230"/>
        <end position="249"/>
    </location>
</feature>
<feature type="transmembrane region" description="Helical" evidence="8">
    <location>
        <begin position="390"/>
        <end position="408"/>
    </location>
</feature>
<feature type="transmembrane region" description="Helical" evidence="8">
    <location>
        <begin position="46"/>
        <end position="69"/>
    </location>
</feature>